<dbReference type="Pfam" id="PF03477">
    <property type="entry name" value="ATP-cone"/>
    <property type="match status" value="1"/>
</dbReference>
<reference evidence="4" key="1">
    <citation type="submission" date="1997-12" db="EMBL/GenBank/DDBJ databases">
        <title>LsMNPV genome DNA 2268bp frgment including ocu gene and another two ORFs.</title>
        <authorList>
            <person name="Jin T."/>
            <person name="Qi B."/>
            <person name="Qi Y."/>
        </authorList>
    </citation>
    <scope>NUCLEOTIDE SEQUENCE</scope>
</reference>
<name>O55566_NPVLS</name>
<dbReference type="GO" id="GO:0005524">
    <property type="term" value="F:ATP binding"/>
    <property type="evidence" value="ECO:0007669"/>
    <property type="project" value="UniProtKB-KW"/>
</dbReference>
<evidence type="ECO:0000259" key="3">
    <source>
        <dbReference type="Pfam" id="PF03477"/>
    </source>
</evidence>
<evidence type="ECO:0000256" key="1">
    <source>
        <dbReference type="ARBA" id="ARBA00022741"/>
    </source>
</evidence>
<feature type="domain" description="ATP-cone" evidence="3">
    <location>
        <begin position="1"/>
        <end position="43"/>
    </location>
</feature>
<organism evidence="4">
    <name type="scientific">Leucania separata nucleopolyhedrovirus</name>
    <name type="common">LsNPV</name>
    <dbReference type="NCBI Taxonomy" id="1307956"/>
    <lineage>
        <taxon>Viruses</taxon>
        <taxon>Viruses incertae sedis</taxon>
        <taxon>Naldaviricetes</taxon>
        <taxon>Lefavirales</taxon>
        <taxon>Baculoviridae</taxon>
        <taxon>Alphabaculovirus</taxon>
        <taxon>Alphabaculovirus leseparatae</taxon>
    </lineage>
</organism>
<proteinExistence type="predicted"/>
<keyword evidence="1" id="KW-0547">Nucleotide-binding</keyword>
<dbReference type="InterPro" id="IPR005144">
    <property type="entry name" value="ATP-cone_dom"/>
</dbReference>
<sequence length="102" mass="11917">MYVVKRDGRLEQVSSSKLYQRIHRLCHDLNSQFVHPERELKYKVFRHTTTEHSITRTLLHMPTTYDMICAAVTRTICTICGRSLPSCAKLHNTSVSANYYRT</sequence>
<accession>O55566</accession>
<keyword evidence="2" id="KW-0067">ATP-binding</keyword>
<evidence type="ECO:0000256" key="2">
    <source>
        <dbReference type="ARBA" id="ARBA00022840"/>
    </source>
</evidence>
<dbReference type="EMBL" id="AB009456">
    <property type="protein sequence ID" value="BAA24242.1"/>
    <property type="molecule type" value="Genomic_DNA"/>
</dbReference>
<protein>
    <submittedName>
        <fullName evidence="4">p12</fullName>
    </submittedName>
</protein>
<evidence type="ECO:0000313" key="4">
    <source>
        <dbReference type="EMBL" id="BAA24242.1"/>
    </source>
</evidence>
<gene>
    <name evidence="4" type="primary">p12</name>
</gene>
<organismHost>
    <name type="scientific">Lepidoptera</name>
    <name type="common">moths &amp; butterflies</name>
    <dbReference type="NCBI Taxonomy" id="7088"/>
</organismHost>